<dbReference type="PANTHER" id="PTHR14097:SF7">
    <property type="entry name" value="OXIDOREDUCTASE HTATIP2"/>
    <property type="match status" value="1"/>
</dbReference>
<dbReference type="PANTHER" id="PTHR14097">
    <property type="entry name" value="OXIDOREDUCTASE HTATIP2"/>
    <property type="match status" value="1"/>
</dbReference>
<evidence type="ECO:0000256" key="5">
    <source>
        <dbReference type="ARBA" id="ARBA00023128"/>
    </source>
</evidence>
<keyword evidence="5" id="KW-0496">Mitochondrion</keyword>
<reference evidence="7 8" key="1">
    <citation type="journal article" date="2017" name="Clin. Infect. Dis.">
        <title>Simultaneous emergence of multidrug-resistant Candida auris on 3 continents confirmed by whole-genome sequencing and epidemiological analyses.</title>
        <authorList>
            <person name="Lockhart S.R."/>
            <person name="Etienne K.A."/>
            <person name="Vallabhaneni S."/>
            <person name="Farooqi J."/>
            <person name="Chowdhary A."/>
            <person name="Govender N.P."/>
            <person name="Colombo A.L."/>
            <person name="Calvo B."/>
            <person name="Cuomo C.A."/>
            <person name="Desjardins C.A."/>
            <person name="Berkow E.L."/>
            <person name="Castanheira M."/>
            <person name="Magobo R.E."/>
            <person name="Jabeen K."/>
            <person name="Asghar R.J."/>
            <person name="Meis J.F."/>
            <person name="Jackson B."/>
            <person name="Chiller T."/>
            <person name="Litvintseva A.P."/>
        </authorList>
    </citation>
    <scope>NUCLEOTIDE SEQUENCE [LARGE SCALE GENOMIC DNA]</scope>
    <source>
        <strain evidence="7 8">B8441</strain>
    </source>
</reference>
<name>A0AAW0VJT8_CANAR</name>
<dbReference type="Pfam" id="PF08732">
    <property type="entry name" value="HIM1"/>
    <property type="match status" value="1"/>
</dbReference>
<accession>A0AAW0VJT8</accession>
<evidence type="ECO:0000256" key="2">
    <source>
        <dbReference type="ARBA" id="ARBA00006617"/>
    </source>
</evidence>
<keyword evidence="6" id="KW-0472">Membrane</keyword>
<comment type="similarity">
    <text evidence="2">Belongs to the FMP52 family.</text>
</comment>
<evidence type="ECO:0008006" key="9">
    <source>
        <dbReference type="Google" id="ProtNLM"/>
    </source>
</evidence>
<reference evidence="7 8" key="2">
    <citation type="journal article" date="2018" name="Nat. Commun.">
        <title>Genomic insights into multidrug-resistance, mating and virulence in Candida auris and related emerging species.</title>
        <authorList>
            <person name="Munoz J.F."/>
            <person name="Gade L."/>
            <person name="Chow N.A."/>
            <person name="Loparev V.N."/>
            <person name="Juieng P."/>
            <person name="Berkow E.L."/>
            <person name="Farrer R.A."/>
            <person name="Litvintseva A.P."/>
            <person name="Cuomo C.A."/>
        </authorList>
    </citation>
    <scope>GENOME REANNOTATION</scope>
    <source>
        <strain evidence="7 8">B8441</strain>
    </source>
</reference>
<dbReference type="Proteomes" id="UP000230249">
    <property type="component" value="Unassembled WGS sequence"/>
</dbReference>
<dbReference type="GO" id="GO:0051170">
    <property type="term" value="P:import into nucleus"/>
    <property type="evidence" value="ECO:0007669"/>
    <property type="project" value="TreeGrafter"/>
</dbReference>
<evidence type="ECO:0000256" key="3">
    <source>
        <dbReference type="ARBA" id="ARBA00022787"/>
    </source>
</evidence>
<gene>
    <name evidence="7" type="ORF">B9J08_00323</name>
</gene>
<organism evidence="7 8">
    <name type="scientific">Candidozyma auris</name>
    <name type="common">Yeast</name>
    <name type="synonym">Candida auris</name>
    <dbReference type="NCBI Taxonomy" id="498019"/>
    <lineage>
        <taxon>Eukaryota</taxon>
        <taxon>Fungi</taxon>
        <taxon>Dikarya</taxon>
        <taxon>Ascomycota</taxon>
        <taxon>Saccharomycotina</taxon>
        <taxon>Pichiomycetes</taxon>
        <taxon>Metschnikowiaceae</taxon>
        <taxon>Candidozyma</taxon>
    </lineage>
</organism>
<dbReference type="Gene3D" id="3.40.50.720">
    <property type="entry name" value="NAD(P)-binding Rossmann-like Domain"/>
    <property type="match status" value="1"/>
</dbReference>
<keyword evidence="3" id="KW-1000">Mitochondrion outer membrane</keyword>
<keyword evidence="4" id="KW-0809">Transit peptide</keyword>
<dbReference type="EMBL" id="PEKT03000001">
    <property type="protein sequence ID" value="KAK8442006.1"/>
    <property type="molecule type" value="Genomic_DNA"/>
</dbReference>
<comment type="subcellular location">
    <subcellularLocation>
        <location evidence="1">Mitochondrion outer membrane</location>
        <topology evidence="1">Peripheral membrane protein</topology>
    </subcellularLocation>
</comment>
<keyword evidence="8" id="KW-1185">Reference proteome</keyword>
<dbReference type="AlphaFoldDB" id="A0AAW0VJT8"/>
<evidence type="ECO:0000256" key="6">
    <source>
        <dbReference type="ARBA" id="ARBA00023136"/>
    </source>
</evidence>
<dbReference type="GO" id="GO:0005741">
    <property type="term" value="C:mitochondrial outer membrane"/>
    <property type="evidence" value="ECO:0007669"/>
    <property type="project" value="UniProtKB-SubCell"/>
</dbReference>
<protein>
    <recommendedName>
        <fullName evidence="9">NAD(P)-binding domain-containing protein</fullName>
    </recommendedName>
</protein>
<dbReference type="SUPFAM" id="SSF51735">
    <property type="entry name" value="NAD(P)-binding Rossmann-fold domains"/>
    <property type="match status" value="1"/>
</dbReference>
<evidence type="ECO:0000313" key="8">
    <source>
        <dbReference type="Proteomes" id="UP000230249"/>
    </source>
</evidence>
<dbReference type="FunFam" id="3.40.50.720:FF:000366">
    <property type="entry name" value="Protein FMP52, mitochondrial"/>
    <property type="match status" value="1"/>
</dbReference>
<dbReference type="InterPro" id="IPR036291">
    <property type="entry name" value="NAD(P)-bd_dom_sf"/>
</dbReference>
<evidence type="ECO:0000256" key="4">
    <source>
        <dbReference type="ARBA" id="ARBA00022946"/>
    </source>
</evidence>
<sequence length="231" mass="24938">MSALIFGATGLCGNEILKTSVASAKFSNITTVTRRDFDFVSDKLNKIVEADPAKYKDIISSAKASVLFSALATTRAAAGSAKRFVEIDHDLNLEIAKAAKEAGVKTFVLVSSVGANSSSPLLYLKTKGRLEDDVIALKFPHTIILRPGPLLGEREKPKGFLNDLSAGTFKFFHNTFIGNNLFYPIYGSEVGKVAVHLAEESLEQSSEEPAEEPKVKVVGGKELITLFKSLK</sequence>
<evidence type="ECO:0000313" key="7">
    <source>
        <dbReference type="EMBL" id="KAK8442006.1"/>
    </source>
</evidence>
<proteinExistence type="inferred from homology"/>
<evidence type="ECO:0000256" key="1">
    <source>
        <dbReference type="ARBA" id="ARBA00004450"/>
    </source>
</evidence>
<dbReference type="InterPro" id="IPR014843">
    <property type="entry name" value="Him1/Fmp52"/>
</dbReference>
<comment type="caution">
    <text evidence="7">The sequence shown here is derived from an EMBL/GenBank/DDBJ whole genome shotgun (WGS) entry which is preliminary data.</text>
</comment>